<dbReference type="PANTHER" id="PTHR33490:SF3">
    <property type="entry name" value="CONSERVED INTEGRAL MEMBRANE PROTEIN"/>
    <property type="match status" value="1"/>
</dbReference>
<dbReference type="AlphaFoldDB" id="A0A2U3KN50"/>
<dbReference type="InterPro" id="IPR038765">
    <property type="entry name" value="Papain-like_cys_pep_sf"/>
</dbReference>
<protein>
    <submittedName>
        <fullName evidence="2">Transglutaminase domain-containing protein</fullName>
    </submittedName>
</protein>
<dbReference type="OrthoDB" id="5296450at2"/>
<gene>
    <name evidence="2" type="ORF">SBF1_240006</name>
</gene>
<dbReference type="SUPFAM" id="SSF54001">
    <property type="entry name" value="Cysteine proteinases"/>
    <property type="match status" value="1"/>
</dbReference>
<reference evidence="3" key="1">
    <citation type="submission" date="2018-02" db="EMBL/GenBank/DDBJ databases">
        <authorList>
            <person name="Hausmann B."/>
        </authorList>
    </citation>
    <scope>NUCLEOTIDE SEQUENCE [LARGE SCALE GENOMIC DNA]</scope>
    <source>
        <strain evidence="3">Peat soil MAG SbF1</strain>
    </source>
</reference>
<dbReference type="Gene3D" id="3.10.620.30">
    <property type="match status" value="1"/>
</dbReference>
<dbReference type="InterPro" id="IPR002931">
    <property type="entry name" value="Transglutaminase-like"/>
</dbReference>
<dbReference type="EMBL" id="OMOF01000157">
    <property type="protein sequence ID" value="SPF41093.1"/>
    <property type="molecule type" value="Genomic_DNA"/>
</dbReference>
<dbReference type="Proteomes" id="UP000238916">
    <property type="component" value="Unassembled WGS sequence"/>
</dbReference>
<evidence type="ECO:0000313" key="3">
    <source>
        <dbReference type="Proteomes" id="UP000238916"/>
    </source>
</evidence>
<name>A0A2U3KN50_9FIRM</name>
<organism evidence="2 3">
    <name type="scientific">Candidatus Desulfosporosinus infrequens</name>
    <dbReference type="NCBI Taxonomy" id="2043169"/>
    <lineage>
        <taxon>Bacteria</taxon>
        <taxon>Bacillati</taxon>
        <taxon>Bacillota</taxon>
        <taxon>Clostridia</taxon>
        <taxon>Eubacteriales</taxon>
        <taxon>Desulfitobacteriaceae</taxon>
        <taxon>Desulfosporosinus</taxon>
    </lineage>
</organism>
<accession>A0A2U3KN50</accession>
<evidence type="ECO:0000259" key="1">
    <source>
        <dbReference type="Pfam" id="PF01841"/>
    </source>
</evidence>
<proteinExistence type="predicted"/>
<sequence length="234" mass="27020">MKLILETPNLQDYLVEDEHVDFGHSQIREKVNELFGNCYNEIDQVTKAYEFVRDEIAHSWDIQSARITRTASEALIFKEGICYAKANLLAALLRTVKIPMGFCYQRATLGDTPETGYCIHALNAVYLSEINKWVRLDARGNKEGVNAQFLIDREQLAFPIRTYYDEKDYPMIYKKPLKITMDTLINNTNCLEMYQYHLPTDIKPISAVENVLTGGLTCDRFPSLYEKPQKPHQP</sequence>
<feature type="domain" description="Transglutaminase-like" evidence="1">
    <location>
        <begin position="31"/>
        <end position="138"/>
    </location>
</feature>
<evidence type="ECO:0000313" key="2">
    <source>
        <dbReference type="EMBL" id="SPF41093.1"/>
    </source>
</evidence>
<dbReference type="PANTHER" id="PTHR33490">
    <property type="entry name" value="BLR5614 PROTEIN-RELATED"/>
    <property type="match status" value="1"/>
</dbReference>
<dbReference type="Pfam" id="PF01841">
    <property type="entry name" value="Transglut_core"/>
    <property type="match status" value="1"/>
</dbReference>